<dbReference type="EMBL" id="JAGINW010000001">
    <property type="protein sequence ID" value="MBP2322431.1"/>
    <property type="molecule type" value="Genomic_DNA"/>
</dbReference>
<gene>
    <name evidence="2" type="ORF">JOF56_002816</name>
</gene>
<evidence type="ECO:0000256" key="1">
    <source>
        <dbReference type="SAM" id="MobiDB-lite"/>
    </source>
</evidence>
<feature type="region of interest" description="Disordered" evidence="1">
    <location>
        <begin position="1"/>
        <end position="21"/>
    </location>
</feature>
<comment type="caution">
    <text evidence="2">The sequence shown here is derived from an EMBL/GenBank/DDBJ whole genome shotgun (WGS) entry which is preliminary data.</text>
</comment>
<proteinExistence type="predicted"/>
<accession>A0ABS4TDK7</accession>
<name>A0ABS4TDK7_9PSEU</name>
<evidence type="ECO:0000313" key="2">
    <source>
        <dbReference type="EMBL" id="MBP2322431.1"/>
    </source>
</evidence>
<feature type="compositionally biased region" description="Polar residues" evidence="1">
    <location>
        <begin position="1"/>
        <end position="13"/>
    </location>
</feature>
<evidence type="ECO:0000313" key="3">
    <source>
        <dbReference type="Proteomes" id="UP001519332"/>
    </source>
</evidence>
<dbReference type="Proteomes" id="UP001519332">
    <property type="component" value="Unassembled WGS sequence"/>
</dbReference>
<keyword evidence="3" id="KW-1185">Reference proteome</keyword>
<reference evidence="2 3" key="1">
    <citation type="submission" date="2021-03" db="EMBL/GenBank/DDBJ databases">
        <title>Sequencing the genomes of 1000 actinobacteria strains.</title>
        <authorList>
            <person name="Klenk H.-P."/>
        </authorList>
    </citation>
    <scope>NUCLEOTIDE SEQUENCE [LARGE SCALE GENOMIC DNA]</scope>
    <source>
        <strain evidence="2 3">DSM 46670</strain>
    </source>
</reference>
<organism evidence="2 3">
    <name type="scientific">Kibdelosporangium banguiense</name>
    <dbReference type="NCBI Taxonomy" id="1365924"/>
    <lineage>
        <taxon>Bacteria</taxon>
        <taxon>Bacillati</taxon>
        <taxon>Actinomycetota</taxon>
        <taxon>Actinomycetes</taxon>
        <taxon>Pseudonocardiales</taxon>
        <taxon>Pseudonocardiaceae</taxon>
        <taxon>Kibdelosporangium</taxon>
    </lineage>
</organism>
<feature type="region of interest" description="Disordered" evidence="1">
    <location>
        <begin position="217"/>
        <end position="240"/>
    </location>
</feature>
<dbReference type="RefSeq" id="WP_209637886.1">
    <property type="nucleotide sequence ID" value="NZ_JAGINW010000001.1"/>
</dbReference>
<evidence type="ECO:0008006" key="4">
    <source>
        <dbReference type="Google" id="ProtNLM"/>
    </source>
</evidence>
<feature type="compositionally biased region" description="Low complexity" evidence="1">
    <location>
        <begin position="230"/>
        <end position="240"/>
    </location>
</feature>
<protein>
    <recommendedName>
        <fullName evidence="4">Nuclear transport factor 2 family protein</fullName>
    </recommendedName>
</protein>
<sequence>MADNEQPSQSNQPVPYDPDQQRQFEQFQQFQQFLQFQEAQGQGQLPPAIAPKKRPGWQKFLLSKLFRRLVLLGLVIGAAAWGCSVLQDTFNIAPKDDGLGQQGGAGPGGEAQRMYNENPKAGVQTVYSFVARGNVDACRSFEPAAAKQFADDFGAADCPAAVKKLAGTVGSNPEVRDLNWSGVQTLTVSSCTQLRPKPGTRLLGEFTFSKHPNGWLVSAHKSEPDPCPAPTTTAPPTTSR</sequence>